<evidence type="ECO:0000313" key="1">
    <source>
        <dbReference type="EMBL" id="SHE51642.1"/>
    </source>
</evidence>
<gene>
    <name evidence="1" type="ORF">SAMN02746089_00379</name>
</gene>
<keyword evidence="2" id="KW-1185">Reference proteome</keyword>
<name>A0A1M4U4I7_9THEO</name>
<evidence type="ECO:0000313" key="2">
    <source>
        <dbReference type="Proteomes" id="UP000184088"/>
    </source>
</evidence>
<dbReference type="Proteomes" id="UP000184088">
    <property type="component" value="Unassembled WGS sequence"/>
</dbReference>
<sequence length="95" mass="11069">MGVLSIPIFYMWENTKSAVQESEIQTEMAYIAQSIIELYKSNKNVDLSQYSSKYDITIKKIFPPGVPESIEELDVTLRLKAHDSLYFRLVTYIRK</sequence>
<proteinExistence type="predicted"/>
<dbReference type="AlphaFoldDB" id="A0A1M4U4I7"/>
<reference evidence="1 2" key="1">
    <citation type="submission" date="2016-11" db="EMBL/GenBank/DDBJ databases">
        <authorList>
            <person name="Jaros S."/>
            <person name="Januszkiewicz K."/>
            <person name="Wedrychowicz H."/>
        </authorList>
    </citation>
    <scope>NUCLEOTIDE SEQUENCE [LARGE SCALE GENOMIC DNA]</scope>
    <source>
        <strain evidence="1 2">DSM 17918</strain>
    </source>
</reference>
<accession>A0A1M4U4I7</accession>
<dbReference type="EMBL" id="FQVH01000002">
    <property type="protein sequence ID" value="SHE51642.1"/>
    <property type="molecule type" value="Genomic_DNA"/>
</dbReference>
<dbReference type="STRING" id="1121256.SAMN02746089_00379"/>
<protein>
    <submittedName>
        <fullName evidence="1">Uncharacterized protein</fullName>
    </submittedName>
</protein>
<organism evidence="1 2">
    <name type="scientific">Caldanaerobius fijiensis DSM 17918</name>
    <dbReference type="NCBI Taxonomy" id="1121256"/>
    <lineage>
        <taxon>Bacteria</taxon>
        <taxon>Bacillati</taxon>
        <taxon>Bacillota</taxon>
        <taxon>Clostridia</taxon>
        <taxon>Thermoanaerobacterales</taxon>
        <taxon>Thermoanaerobacteraceae</taxon>
        <taxon>Caldanaerobius</taxon>
    </lineage>
</organism>